<evidence type="ECO:0000256" key="8">
    <source>
        <dbReference type="RuleBase" id="RU003862"/>
    </source>
</evidence>
<dbReference type="OrthoDB" id="9812555at2"/>
<comment type="pathway">
    <text evidence="2 8">One-carbon metabolism; tetrahydrofolate interconversion.</text>
</comment>
<comment type="similarity">
    <text evidence="3 8">Belongs to the methylenetetrahydrofolate reductase family.</text>
</comment>
<dbReference type="AlphaFoldDB" id="A0A2A9EP20"/>
<dbReference type="RefSeq" id="WP_098483999.1">
    <property type="nucleotide sequence ID" value="NZ_PDJI01000004.1"/>
</dbReference>
<dbReference type="SUPFAM" id="SSF51730">
    <property type="entry name" value="FAD-linked oxidoreductase"/>
    <property type="match status" value="1"/>
</dbReference>
<dbReference type="PANTHER" id="PTHR45754">
    <property type="entry name" value="METHYLENETETRAHYDROFOLATE REDUCTASE"/>
    <property type="match status" value="1"/>
</dbReference>
<dbReference type="PANTHER" id="PTHR45754:SF3">
    <property type="entry name" value="METHYLENETETRAHYDROFOLATE REDUCTASE (NADPH)"/>
    <property type="match status" value="1"/>
</dbReference>
<accession>A0A2A9EP20</accession>
<dbReference type="InterPro" id="IPR029041">
    <property type="entry name" value="FAD-linked_oxidoreductase-like"/>
</dbReference>
<dbReference type="Proteomes" id="UP000222106">
    <property type="component" value="Unassembled WGS sequence"/>
</dbReference>
<dbReference type="UniPathway" id="UPA00193"/>
<dbReference type="InterPro" id="IPR003171">
    <property type="entry name" value="Mehydrof_redctse-like"/>
</dbReference>
<evidence type="ECO:0000256" key="2">
    <source>
        <dbReference type="ARBA" id="ARBA00004777"/>
    </source>
</evidence>
<dbReference type="CDD" id="cd00537">
    <property type="entry name" value="MTHFR"/>
    <property type="match status" value="1"/>
</dbReference>
<evidence type="ECO:0000256" key="3">
    <source>
        <dbReference type="ARBA" id="ARBA00006743"/>
    </source>
</evidence>
<dbReference type="GO" id="GO:0106312">
    <property type="term" value="F:methylenetetrahydrofolate reductase (NADH) activity"/>
    <property type="evidence" value="ECO:0007669"/>
    <property type="project" value="UniProtKB-EC"/>
</dbReference>
<dbReference type="GO" id="GO:0005829">
    <property type="term" value="C:cytosol"/>
    <property type="evidence" value="ECO:0007669"/>
    <property type="project" value="TreeGrafter"/>
</dbReference>
<dbReference type="EMBL" id="PDJI01000004">
    <property type="protein sequence ID" value="PFG40002.1"/>
    <property type="molecule type" value="Genomic_DNA"/>
</dbReference>
<evidence type="ECO:0000313" key="10">
    <source>
        <dbReference type="Proteomes" id="UP000222106"/>
    </source>
</evidence>
<keyword evidence="6 8" id="KW-0560">Oxidoreductase</keyword>
<keyword evidence="4 8" id="KW-0285">Flavoprotein</keyword>
<proteinExistence type="inferred from homology"/>
<dbReference type="GO" id="GO:0071949">
    <property type="term" value="F:FAD binding"/>
    <property type="evidence" value="ECO:0007669"/>
    <property type="project" value="TreeGrafter"/>
</dbReference>
<evidence type="ECO:0000256" key="1">
    <source>
        <dbReference type="ARBA" id="ARBA00001974"/>
    </source>
</evidence>
<dbReference type="Pfam" id="PF02219">
    <property type="entry name" value="MTHFR"/>
    <property type="match status" value="1"/>
</dbReference>
<sequence length="312" mass="32988">MSTSSLIAPETALPTVSFELFPPRGTESDDAVWARIRRMAEAGPDFFTVTYGASGSARTSSDAIVHRLLAETHVPVVAHLTCVGATRAELTARVRDLLDAGVRDFLALRGDPPAGQTRWVPDPEGVAGSADLVRLIREVHSARSATGDVTVAVAAYPSGRNSGPGEIAALREKQAAGADYAVTQVFYDAEDYATLVRDARAAGVTLPIVPGILPMTERRRLARLEELTGVPVPLSLDALLDVRDDAVRLRRGLDATLALIDRVLAVGAPGLHLYTFNRDRPALDVLDHLRARGVLNPALVSSGATPASAAPA</sequence>
<protein>
    <recommendedName>
        <fullName evidence="8">Methylenetetrahydrofolate reductase</fullName>
    </recommendedName>
</protein>
<gene>
    <name evidence="9" type="ORF">ATJ97_2522</name>
</gene>
<evidence type="ECO:0000256" key="7">
    <source>
        <dbReference type="ARBA" id="ARBA00048628"/>
    </source>
</evidence>
<organism evidence="9 10">
    <name type="scientific">Georgenia soli</name>
    <dbReference type="NCBI Taxonomy" id="638953"/>
    <lineage>
        <taxon>Bacteria</taxon>
        <taxon>Bacillati</taxon>
        <taxon>Actinomycetota</taxon>
        <taxon>Actinomycetes</taxon>
        <taxon>Micrococcales</taxon>
        <taxon>Bogoriellaceae</taxon>
        <taxon>Georgenia</taxon>
    </lineage>
</organism>
<keyword evidence="10" id="KW-1185">Reference proteome</keyword>
<evidence type="ECO:0000256" key="4">
    <source>
        <dbReference type="ARBA" id="ARBA00022630"/>
    </source>
</evidence>
<comment type="cofactor">
    <cofactor evidence="1 8">
        <name>FAD</name>
        <dbReference type="ChEBI" id="CHEBI:57692"/>
    </cofactor>
</comment>
<reference evidence="9 10" key="1">
    <citation type="submission" date="2017-10" db="EMBL/GenBank/DDBJ databases">
        <title>Sequencing the genomes of 1000 actinobacteria strains.</title>
        <authorList>
            <person name="Klenk H.-P."/>
        </authorList>
    </citation>
    <scope>NUCLEOTIDE SEQUENCE [LARGE SCALE GENOMIC DNA]</scope>
    <source>
        <strain evidence="9 10">DSM 21838</strain>
    </source>
</reference>
<evidence type="ECO:0000256" key="5">
    <source>
        <dbReference type="ARBA" id="ARBA00022827"/>
    </source>
</evidence>
<evidence type="ECO:0000313" key="9">
    <source>
        <dbReference type="EMBL" id="PFG40002.1"/>
    </source>
</evidence>
<name>A0A2A9EP20_9MICO</name>
<comment type="catalytic activity">
    <reaction evidence="7">
        <text>(6S)-5-methyl-5,6,7,8-tetrahydrofolate + NAD(+) = (6R)-5,10-methylene-5,6,7,8-tetrahydrofolate + NADH + H(+)</text>
        <dbReference type="Rhea" id="RHEA:19821"/>
        <dbReference type="ChEBI" id="CHEBI:15378"/>
        <dbReference type="ChEBI" id="CHEBI:15636"/>
        <dbReference type="ChEBI" id="CHEBI:18608"/>
        <dbReference type="ChEBI" id="CHEBI:57540"/>
        <dbReference type="ChEBI" id="CHEBI:57945"/>
        <dbReference type="EC" id="1.5.1.54"/>
    </reaction>
    <physiologicalReaction direction="right-to-left" evidence="7">
        <dbReference type="Rhea" id="RHEA:19823"/>
    </physiologicalReaction>
</comment>
<dbReference type="GO" id="GO:0009086">
    <property type="term" value="P:methionine biosynthetic process"/>
    <property type="evidence" value="ECO:0007669"/>
    <property type="project" value="TreeGrafter"/>
</dbReference>
<dbReference type="Gene3D" id="3.20.20.220">
    <property type="match status" value="1"/>
</dbReference>
<comment type="caution">
    <text evidence="9">The sequence shown here is derived from an EMBL/GenBank/DDBJ whole genome shotgun (WGS) entry which is preliminary data.</text>
</comment>
<evidence type="ECO:0000256" key="6">
    <source>
        <dbReference type="ARBA" id="ARBA00023002"/>
    </source>
</evidence>
<dbReference type="GO" id="GO:0035999">
    <property type="term" value="P:tetrahydrofolate interconversion"/>
    <property type="evidence" value="ECO:0007669"/>
    <property type="project" value="UniProtKB-UniPathway"/>
</dbReference>
<keyword evidence="5 8" id="KW-0274">FAD</keyword>